<keyword evidence="2" id="KW-0934">Plastid</keyword>
<dbReference type="PANTHER" id="PTHR47512">
    <property type="entry name" value="EXPRESSED PROTEIN"/>
    <property type="match status" value="1"/>
</dbReference>
<feature type="compositionally biased region" description="Basic and acidic residues" evidence="4">
    <location>
        <begin position="33"/>
        <end position="48"/>
    </location>
</feature>
<comment type="subcellular location">
    <subcellularLocation>
        <location evidence="1">Plastid</location>
    </subcellularLocation>
</comment>
<feature type="compositionally biased region" description="Acidic residues" evidence="4">
    <location>
        <begin position="389"/>
        <end position="400"/>
    </location>
</feature>
<gene>
    <name evidence="6" type="ORF">B296_00028645</name>
</gene>
<reference evidence="6 7" key="1">
    <citation type="journal article" date="2014" name="Agronomy (Basel)">
        <title>A Draft Genome Sequence for Ensete ventricosum, the Drought-Tolerant Tree Against Hunger.</title>
        <authorList>
            <person name="Harrison J."/>
            <person name="Moore K.A."/>
            <person name="Paszkiewicz K."/>
            <person name="Jones T."/>
            <person name="Grant M."/>
            <person name="Ambacheew D."/>
            <person name="Muzemil S."/>
            <person name="Studholme D.J."/>
        </authorList>
    </citation>
    <scope>NUCLEOTIDE SEQUENCE [LARGE SCALE GENOMIC DNA]</scope>
</reference>
<feature type="region of interest" description="Disordered" evidence="4">
    <location>
        <begin position="373"/>
        <end position="401"/>
    </location>
</feature>
<evidence type="ECO:0000256" key="3">
    <source>
        <dbReference type="ARBA" id="ARBA00022946"/>
    </source>
</evidence>
<feature type="region of interest" description="Disordered" evidence="4">
    <location>
        <begin position="29"/>
        <end position="56"/>
    </location>
</feature>
<dbReference type="GO" id="GO:0009536">
    <property type="term" value="C:plastid"/>
    <property type="evidence" value="ECO:0007669"/>
    <property type="project" value="UniProtKB-SubCell"/>
</dbReference>
<evidence type="ECO:0000259" key="5">
    <source>
        <dbReference type="Pfam" id="PF04755"/>
    </source>
</evidence>
<evidence type="ECO:0000313" key="6">
    <source>
        <dbReference type="EMBL" id="RRT67163.1"/>
    </source>
</evidence>
<dbReference type="EMBL" id="AMZH03005136">
    <property type="protein sequence ID" value="RRT67163.1"/>
    <property type="molecule type" value="Genomic_DNA"/>
</dbReference>
<sequence length="658" mass="71764">METPSSTGRSTRSQVAAECTAASCCTLSSLGSEKSKQEESHSRSRNGEEGAGLVDVTNDSPVVGLAAGRLLVEKTASSSAVESQVRASRTAVSGEEVLRGQVRTLLQKVEEDAELVDKLLVGNPTPLFSSLLGLARSPMQLLAPTPANTPQNPDLNDSKEGFSSVGFASPCVYPEQDDHLKVSCEELTSSFARSSLRYLFLRYILIILVQVVAAFQNAEERLGPQELLINRTLTFDSPEKSDVSSGDDEELDGLCEGLKKLWVLDVKHRFAEFTGKHTRFVYNSDDEIEGEEEHRCRRFGFRPPKPEPQRYQMAALLASSLPSFSSAAPQKSNRPHRLLSNTLALPSLSCFSTAIKSHRSSSFAVYSAVSGEGREPRITDEWGEKFEPEAEPPSDEDEWGTEPGAAAFFAAGITDEWGEKAEPEVEAPSPADPPVDEDEWGREPGAVGNLSGNGTPSLSEDNLRDLKRCLVDSLYGTELGFRASVEDRADILELVNQLEAANPTPAPTEAPELLDGNWILLLLSSHEILLLAKQIDIRDLRQSNCSRLNMGLHVQFKEGTFQPPEISSTLDLPEKFDIFGQSINLKPFQQTLNPVQEAVANVTGSISGQPPLKLPLPGNRAESWLLITYLDKDFRISRGDGGLFVLAKEGSPLLDQLS</sequence>
<protein>
    <recommendedName>
        <fullName evidence="5">Plastid lipid-associated protein/fibrillin conserved domain-containing protein</fullName>
    </recommendedName>
</protein>
<feature type="domain" description="Plastid lipid-associated protein/fibrillin conserved" evidence="5">
    <location>
        <begin position="465"/>
        <end position="647"/>
    </location>
</feature>
<evidence type="ECO:0000313" key="7">
    <source>
        <dbReference type="Proteomes" id="UP000287651"/>
    </source>
</evidence>
<feature type="compositionally biased region" description="Basic and acidic residues" evidence="4">
    <location>
        <begin position="373"/>
        <end position="388"/>
    </location>
</feature>
<name>A0A426ZT16_ENSVE</name>
<keyword evidence="3" id="KW-0809">Transit peptide</keyword>
<accession>A0A426ZT16</accession>
<evidence type="ECO:0000256" key="1">
    <source>
        <dbReference type="ARBA" id="ARBA00004474"/>
    </source>
</evidence>
<proteinExistence type="predicted"/>
<feature type="region of interest" description="Disordered" evidence="4">
    <location>
        <begin position="420"/>
        <end position="459"/>
    </location>
</feature>
<dbReference type="Proteomes" id="UP000287651">
    <property type="component" value="Unassembled WGS sequence"/>
</dbReference>
<dbReference type="InterPro" id="IPR006843">
    <property type="entry name" value="PAP/fibrillin_dom"/>
</dbReference>
<evidence type="ECO:0000256" key="2">
    <source>
        <dbReference type="ARBA" id="ARBA00022640"/>
    </source>
</evidence>
<feature type="compositionally biased region" description="Polar residues" evidence="4">
    <location>
        <begin position="450"/>
        <end position="459"/>
    </location>
</feature>
<dbReference type="Pfam" id="PF04755">
    <property type="entry name" value="PAP_fibrillin"/>
    <property type="match status" value="1"/>
</dbReference>
<evidence type="ECO:0000256" key="4">
    <source>
        <dbReference type="SAM" id="MobiDB-lite"/>
    </source>
</evidence>
<organism evidence="6 7">
    <name type="scientific">Ensete ventricosum</name>
    <name type="common">Abyssinian banana</name>
    <name type="synonym">Musa ensete</name>
    <dbReference type="NCBI Taxonomy" id="4639"/>
    <lineage>
        <taxon>Eukaryota</taxon>
        <taxon>Viridiplantae</taxon>
        <taxon>Streptophyta</taxon>
        <taxon>Embryophyta</taxon>
        <taxon>Tracheophyta</taxon>
        <taxon>Spermatophyta</taxon>
        <taxon>Magnoliopsida</taxon>
        <taxon>Liliopsida</taxon>
        <taxon>Zingiberales</taxon>
        <taxon>Musaceae</taxon>
        <taxon>Ensete</taxon>
    </lineage>
</organism>
<comment type="caution">
    <text evidence="6">The sequence shown here is derived from an EMBL/GenBank/DDBJ whole genome shotgun (WGS) entry which is preliminary data.</text>
</comment>
<dbReference type="AlphaFoldDB" id="A0A426ZT16"/>
<dbReference type="PANTHER" id="PTHR47512:SF3">
    <property type="entry name" value="CHALCONE-FLAVONONE ISOMERASE FAMILY PROTEIN"/>
    <property type="match status" value="1"/>
</dbReference>